<dbReference type="InterPro" id="IPR004634">
    <property type="entry name" value="Pept_S49_pIV"/>
</dbReference>
<gene>
    <name evidence="10" type="ORF">HNQ58_000623</name>
</gene>
<proteinExistence type="inferred from homology"/>
<dbReference type="SUPFAM" id="SSF52096">
    <property type="entry name" value="ClpP/crotonase"/>
    <property type="match status" value="2"/>
</dbReference>
<evidence type="ECO:0000313" key="11">
    <source>
        <dbReference type="Proteomes" id="UP000519004"/>
    </source>
</evidence>
<comment type="subcellular location">
    <subcellularLocation>
        <location evidence="1">Membrane</location>
    </subcellularLocation>
</comment>
<evidence type="ECO:0000256" key="5">
    <source>
        <dbReference type="ARBA" id="ARBA00022825"/>
    </source>
</evidence>
<evidence type="ECO:0000256" key="6">
    <source>
        <dbReference type="ARBA" id="ARBA00023136"/>
    </source>
</evidence>
<dbReference type="PANTHER" id="PTHR33209:SF1">
    <property type="entry name" value="PEPTIDASE S49 DOMAIN-CONTAINING PROTEIN"/>
    <property type="match status" value="1"/>
</dbReference>
<comment type="similarity">
    <text evidence="2">Belongs to the peptidase S49 family.</text>
</comment>
<reference evidence="10 11" key="1">
    <citation type="submission" date="2020-08" db="EMBL/GenBank/DDBJ databases">
        <title>Genomic Encyclopedia of Type Strains, Phase IV (KMG-IV): sequencing the most valuable type-strain genomes for metagenomic binning, comparative biology and taxonomic classification.</title>
        <authorList>
            <person name="Goeker M."/>
        </authorList>
    </citation>
    <scope>NUCLEOTIDE SEQUENCE [LARGE SCALE GENOMIC DNA]</scope>
    <source>
        <strain evidence="10 11">DSM 25897</strain>
    </source>
</reference>
<keyword evidence="5" id="KW-0720">Serine protease</keyword>
<keyword evidence="3 10" id="KW-0645">Protease</keyword>
<feature type="domain" description="Peptidase S49" evidence="9">
    <location>
        <begin position="139"/>
        <end position="292"/>
    </location>
</feature>
<dbReference type="GO" id="GO:0016020">
    <property type="term" value="C:membrane"/>
    <property type="evidence" value="ECO:0007669"/>
    <property type="project" value="UniProtKB-SubCell"/>
</dbReference>
<dbReference type="PANTHER" id="PTHR33209">
    <property type="entry name" value="PROTEASE 4"/>
    <property type="match status" value="1"/>
</dbReference>
<dbReference type="EMBL" id="JACHHX010000003">
    <property type="protein sequence ID" value="MBB5014747.1"/>
    <property type="molecule type" value="Genomic_DNA"/>
</dbReference>
<dbReference type="GO" id="GO:0008236">
    <property type="term" value="F:serine-type peptidase activity"/>
    <property type="evidence" value="ECO:0007669"/>
    <property type="project" value="UniProtKB-KW"/>
</dbReference>
<evidence type="ECO:0000259" key="9">
    <source>
        <dbReference type="Pfam" id="PF01343"/>
    </source>
</evidence>
<organism evidence="10 11">
    <name type="scientific">Rehaibacterium terrae</name>
    <dbReference type="NCBI Taxonomy" id="1341696"/>
    <lineage>
        <taxon>Bacteria</taxon>
        <taxon>Pseudomonadati</taxon>
        <taxon>Pseudomonadota</taxon>
        <taxon>Gammaproteobacteria</taxon>
        <taxon>Lysobacterales</taxon>
        <taxon>Lysobacteraceae</taxon>
        <taxon>Rehaibacterium</taxon>
    </lineage>
</organism>
<dbReference type="CDD" id="cd07018">
    <property type="entry name" value="S49_SppA_67K_type"/>
    <property type="match status" value="1"/>
</dbReference>
<keyword evidence="11" id="KW-1185">Reference proteome</keyword>
<dbReference type="RefSeq" id="WP_183947322.1">
    <property type="nucleotide sequence ID" value="NZ_JACHHX010000003.1"/>
</dbReference>
<dbReference type="InterPro" id="IPR047272">
    <property type="entry name" value="S49_SppA_C"/>
</dbReference>
<dbReference type="GO" id="GO:0006465">
    <property type="term" value="P:signal peptide processing"/>
    <property type="evidence" value="ECO:0007669"/>
    <property type="project" value="InterPro"/>
</dbReference>
<dbReference type="InterPro" id="IPR029045">
    <property type="entry name" value="ClpP/crotonase-like_dom_sf"/>
</dbReference>
<sequence length="624" mass="68485">MDETAPRGKKPGLIVRLLRGFWRGVDSSRRFTVNLLFLLLALWLLSVFFAGAPKLQPRSALVIAPKGALVEQYTVDPASRALARLMGEEAPEVQLRDLLRAIEAAKDDDRIERLVIRADGLRSAGLAALREVAAALREFRESGKQVVAYADFLDQRQYLLAAQADEVYLHPSGAVMLEGFSRYRPYYREGLQDKLGVDVHLFRVGEYKSAAEPYILDAPSEEDRVANLFWMNDVWRRHLDDIAAARGIDAAALQAAIDDMPARLRAADGDLARLALAQDLVDDLKTLDQVRELLIERGVRDERQHTFRQVSLDDYLGFVDRERLPIGKRPQVAVVVAQGVITDGDQPPGTIGGESTARLLRNAREDDQVKVVVLRVDSPGGGVFPSEQIRREVELLRAAGKPVVASMGSVAASGGYWISMDADAIYADPSTITGSIGIFGLWMSVPRTLEKIGVRVGGVGTTRFAGAFDPTRPLDPAVGELIQSVIDKGYRDFVGKVAAARERDEDAIDAVARGRVWSGAQAHERGLVDTLGGLRDAIDHAAELAGLEKDQYRLAWIEKPKSTFEKFLASLGGSAQARALARWTGLAGVLVGERTQEQIARDIEWLRSQQDRPLQGVAHCFCGL</sequence>
<evidence type="ECO:0000313" key="10">
    <source>
        <dbReference type="EMBL" id="MBB5014747.1"/>
    </source>
</evidence>
<dbReference type="Proteomes" id="UP000519004">
    <property type="component" value="Unassembled WGS sequence"/>
</dbReference>
<evidence type="ECO:0000256" key="8">
    <source>
        <dbReference type="SAM" id="Phobius"/>
    </source>
</evidence>
<evidence type="ECO:0000256" key="7">
    <source>
        <dbReference type="PIRSR" id="PIRSR001217-1"/>
    </source>
</evidence>
<dbReference type="InterPro" id="IPR004635">
    <property type="entry name" value="Pept_S49_SppA"/>
</dbReference>
<evidence type="ECO:0000256" key="3">
    <source>
        <dbReference type="ARBA" id="ARBA00022670"/>
    </source>
</evidence>
<dbReference type="EC" id="3.4.21.-" evidence="10"/>
<dbReference type="CDD" id="cd07023">
    <property type="entry name" value="S49_Sppa_N_C"/>
    <property type="match status" value="1"/>
</dbReference>
<keyword evidence="8" id="KW-0812">Transmembrane</keyword>
<feature type="transmembrane region" description="Helical" evidence="8">
    <location>
        <begin position="31"/>
        <end position="52"/>
    </location>
</feature>
<accession>A0A7W7V7U8</accession>
<name>A0A7W7V7U8_9GAMM</name>
<evidence type="ECO:0000256" key="2">
    <source>
        <dbReference type="ARBA" id="ARBA00008683"/>
    </source>
</evidence>
<dbReference type="NCBIfam" id="TIGR00705">
    <property type="entry name" value="SppA_67K"/>
    <property type="match status" value="1"/>
</dbReference>
<evidence type="ECO:0000256" key="1">
    <source>
        <dbReference type="ARBA" id="ARBA00004370"/>
    </source>
</evidence>
<dbReference type="AlphaFoldDB" id="A0A7W7V7U8"/>
<dbReference type="NCBIfam" id="TIGR00706">
    <property type="entry name" value="SppA_dom"/>
    <property type="match status" value="1"/>
</dbReference>
<feature type="active site" description="Nucleophile" evidence="7">
    <location>
        <position position="413"/>
    </location>
</feature>
<feature type="domain" description="Peptidase S49" evidence="9">
    <location>
        <begin position="397"/>
        <end position="547"/>
    </location>
</feature>
<dbReference type="InterPro" id="IPR047217">
    <property type="entry name" value="S49_SppA_67K_type_N"/>
</dbReference>
<dbReference type="Pfam" id="PF01343">
    <property type="entry name" value="Peptidase_S49"/>
    <property type="match status" value="2"/>
</dbReference>
<evidence type="ECO:0000256" key="4">
    <source>
        <dbReference type="ARBA" id="ARBA00022801"/>
    </source>
</evidence>
<comment type="caution">
    <text evidence="10">The sequence shown here is derived from an EMBL/GenBank/DDBJ whole genome shotgun (WGS) entry which is preliminary data.</text>
</comment>
<dbReference type="Gene3D" id="3.90.226.10">
    <property type="entry name" value="2-enoyl-CoA Hydratase, Chain A, domain 1"/>
    <property type="match status" value="2"/>
</dbReference>
<feature type="active site" description="Proton donor/acceptor" evidence="7">
    <location>
        <position position="208"/>
    </location>
</feature>
<dbReference type="InterPro" id="IPR002142">
    <property type="entry name" value="Peptidase_S49"/>
</dbReference>
<keyword evidence="4 10" id="KW-0378">Hydrolase</keyword>
<keyword evidence="6 8" id="KW-0472">Membrane</keyword>
<dbReference type="Gene3D" id="6.20.330.10">
    <property type="match status" value="1"/>
</dbReference>
<protein>
    <submittedName>
        <fullName evidence="10">Protease-4</fullName>
        <ecNumber evidence="10">3.4.21.-</ecNumber>
    </submittedName>
</protein>
<keyword evidence="8" id="KW-1133">Transmembrane helix</keyword>
<dbReference type="PIRSF" id="PIRSF001217">
    <property type="entry name" value="Protease_4_SppA"/>
    <property type="match status" value="1"/>
</dbReference>